<dbReference type="OrthoDB" id="328138at2759"/>
<sequence>MLKRWKDKIIMIMDINLEERDDKINRISPGEMKNKSFIPYSIRLCNLPIKNTKDNSYMSNINSLNIINMLPFYLYFLNYK</sequence>
<gene>
    <name evidence="1" type="ORF">PFMG_03004</name>
</gene>
<dbReference type="AlphaFoldDB" id="A0A0L1IBF6"/>
<reference evidence="2" key="2">
    <citation type="submission" date="2015-07" db="EMBL/GenBank/DDBJ databases">
        <title>The genome sequence of Plasmodium falciparum IGH-CR14.</title>
        <authorList>
            <consortium name="The Broad Institute Genome Sequencing Platform"/>
            <person name="Volkman S.K."/>
            <person name="Neafsey D.E."/>
            <person name="Dash A.P."/>
            <person name="Chitnis C.E."/>
            <person name="Hartl D.L."/>
            <person name="Young S.K."/>
            <person name="Kodira C.D."/>
            <person name="Zeng Q."/>
            <person name="Koehrsen M."/>
            <person name="Godfrey P."/>
            <person name="Alvarado L."/>
            <person name="Berlin A."/>
            <person name="Borenstein D."/>
            <person name="Chen Z."/>
            <person name="Engels R."/>
            <person name="Freedman E."/>
            <person name="Gellesch M."/>
            <person name="Goldberg J."/>
            <person name="Griggs A."/>
            <person name="Gujja S."/>
            <person name="Heiman D."/>
            <person name="Hepburn T."/>
            <person name="Howarth C."/>
            <person name="Jen D."/>
            <person name="Larson L."/>
            <person name="Lewis B."/>
            <person name="Mehta T."/>
            <person name="Park D."/>
            <person name="Pearson M."/>
            <person name="Roberts A."/>
            <person name="Saif S."/>
            <person name="Shea T."/>
            <person name="Shenoy N."/>
            <person name="Sisk P."/>
            <person name="Stolte C."/>
            <person name="Sykes S."/>
            <person name="Walk T."/>
            <person name="White J."/>
            <person name="Yandava C."/>
            <person name="Wirth D.F."/>
            <person name="Nusbaum C."/>
            <person name="Birren B."/>
        </authorList>
    </citation>
    <scope>NUCLEOTIDE SEQUENCE [LARGE SCALE GENOMIC DNA]</scope>
    <source>
        <strain evidence="2">IGH-CR14</strain>
    </source>
</reference>
<proteinExistence type="predicted"/>
<dbReference type="EMBL" id="GG665213">
    <property type="protein sequence ID" value="KNG76852.1"/>
    <property type="molecule type" value="Genomic_DNA"/>
</dbReference>
<evidence type="ECO:0000313" key="1">
    <source>
        <dbReference type="EMBL" id="KNG76852.1"/>
    </source>
</evidence>
<reference evidence="2" key="1">
    <citation type="submission" date="2015-07" db="EMBL/GenBank/DDBJ databases">
        <title>Annotation of Plasmodium falciparum IGH-CR14.</title>
        <authorList>
            <consortium name="The Broad Institute Genome Sequencing Platform"/>
            <person name="Volkman S.K."/>
            <person name="Neafsey D.E."/>
            <person name="Dash A.P."/>
            <person name="Chitnis C.E."/>
            <person name="Hartl D.L."/>
            <person name="Young S.K."/>
            <person name="Zeng Q."/>
            <person name="Koehrsen M."/>
            <person name="Alvarado L."/>
            <person name="Berlin A."/>
            <person name="Borenstein D."/>
            <person name="Chapman S.B."/>
            <person name="Chen Z."/>
            <person name="Engels R."/>
            <person name="Freedman E."/>
            <person name="Gellesch M."/>
            <person name="Goldberg J."/>
            <person name="Griggs A."/>
            <person name="Gujja S."/>
            <person name="Heilman E.R."/>
            <person name="Heiman D.I."/>
            <person name="Howarth C."/>
            <person name="Jen D."/>
            <person name="Larson L."/>
            <person name="Mehta T."/>
            <person name="Neiman D."/>
            <person name="Park D."/>
            <person name="Pearson M."/>
            <person name="Roberts A."/>
            <person name="Saif S."/>
            <person name="Shea T."/>
            <person name="Shenoy N."/>
            <person name="Sisk P."/>
            <person name="Stolte C."/>
            <person name="Sykes S."/>
            <person name="Walk T."/>
            <person name="White J."/>
            <person name="Yandava C."/>
            <person name="Haas B."/>
            <person name="Henn M.R."/>
            <person name="Nusbaum C."/>
            <person name="Birren B."/>
        </authorList>
    </citation>
    <scope>NUCLEOTIDE SEQUENCE [LARGE SCALE GENOMIC DNA]</scope>
    <source>
        <strain evidence="2">IGH-CR14</strain>
    </source>
</reference>
<protein>
    <submittedName>
        <fullName evidence="1">Uncharacterized protein</fullName>
    </submittedName>
</protein>
<dbReference type="Proteomes" id="UP000054562">
    <property type="component" value="Unassembled WGS sequence"/>
</dbReference>
<accession>A0A0L1IBF6</accession>
<evidence type="ECO:0000313" key="2">
    <source>
        <dbReference type="Proteomes" id="UP000054562"/>
    </source>
</evidence>
<name>A0A0L1IBF6_PLAFA</name>
<organism evidence="1 2">
    <name type="scientific">Plasmodium falciparum IGH-CR14</name>
    <dbReference type="NCBI Taxonomy" id="580059"/>
    <lineage>
        <taxon>Eukaryota</taxon>
        <taxon>Sar</taxon>
        <taxon>Alveolata</taxon>
        <taxon>Apicomplexa</taxon>
        <taxon>Aconoidasida</taxon>
        <taxon>Haemosporida</taxon>
        <taxon>Plasmodiidae</taxon>
        <taxon>Plasmodium</taxon>
        <taxon>Plasmodium (Laverania)</taxon>
    </lineage>
</organism>